<dbReference type="AlphaFoldDB" id="A0A0A0D626"/>
<evidence type="ECO:0000313" key="4">
    <source>
        <dbReference type="EMBL" id="KGM34131.1"/>
    </source>
</evidence>
<feature type="domain" description="Carbohydrate kinase PfkB" evidence="3">
    <location>
        <begin position="47"/>
        <end position="292"/>
    </location>
</feature>
<evidence type="ECO:0000259" key="3">
    <source>
        <dbReference type="Pfam" id="PF00294"/>
    </source>
</evidence>
<dbReference type="PROSITE" id="PS00584">
    <property type="entry name" value="PFKB_KINASES_2"/>
    <property type="match status" value="1"/>
</dbReference>
<organism evidence="4 5">
    <name type="scientific">Inquilinus limosus MP06</name>
    <dbReference type="NCBI Taxonomy" id="1398085"/>
    <lineage>
        <taxon>Bacteria</taxon>
        <taxon>Pseudomonadati</taxon>
        <taxon>Pseudomonadota</taxon>
        <taxon>Alphaproteobacteria</taxon>
        <taxon>Rhodospirillales</taxon>
        <taxon>Rhodospirillaceae</taxon>
        <taxon>Inquilinus</taxon>
    </lineage>
</organism>
<accession>A0A0A0D626</accession>
<gene>
    <name evidence="4" type="ORF">P409_11925</name>
</gene>
<evidence type="ECO:0000313" key="5">
    <source>
        <dbReference type="Proteomes" id="UP000029995"/>
    </source>
</evidence>
<dbReference type="GO" id="GO:0016301">
    <property type="term" value="F:kinase activity"/>
    <property type="evidence" value="ECO:0007669"/>
    <property type="project" value="UniProtKB-KW"/>
</dbReference>
<keyword evidence="2" id="KW-0418">Kinase</keyword>
<keyword evidence="1" id="KW-0808">Transferase</keyword>
<sequence length="311" mass="33098">MTAAGMAPGCDVVVVGEYYWDLIFTGLPEVPRLGADLFARDFATLPGASFTSATALHRLGLRTAWAADFGTDLFSRLALEAARAEGLDDRLFRRLDHPLERVSAAFSFAHDRGFVSYAVRDDLPPTPEALAEVAPKALLLQSFRLQPELLALARAAKRRGVLVYLDCQHVPHRIDSPGVAELFREIDVFAPNESEALAFTGAPDVSAALEQLSAMVPTVLVKRGAAGAIGVSRGERCAVPAPAVTVVDTTGAGDSFNAGFLYGRLRGFDFRDSLALAACCGAMATTDYGGRALPREAELLGMIRQEAAAST</sequence>
<dbReference type="PANTHER" id="PTHR10584">
    <property type="entry name" value="SUGAR KINASE"/>
    <property type="match status" value="1"/>
</dbReference>
<dbReference type="EMBL" id="JANX01000117">
    <property type="protein sequence ID" value="KGM34131.1"/>
    <property type="molecule type" value="Genomic_DNA"/>
</dbReference>
<dbReference type="OrthoDB" id="9792663at2"/>
<dbReference type="InterPro" id="IPR011611">
    <property type="entry name" value="PfkB_dom"/>
</dbReference>
<evidence type="ECO:0000256" key="1">
    <source>
        <dbReference type="ARBA" id="ARBA00022679"/>
    </source>
</evidence>
<name>A0A0A0D626_9PROT</name>
<dbReference type="InterPro" id="IPR029056">
    <property type="entry name" value="Ribokinase-like"/>
</dbReference>
<reference evidence="4 5" key="1">
    <citation type="submission" date="2014-01" db="EMBL/GenBank/DDBJ databases">
        <title>Genome sequence determination for a cystic fibrosis isolate, Inquilinus limosus.</title>
        <authorList>
            <person name="Pino M."/>
            <person name="Di Conza J."/>
            <person name="Gutkind G."/>
        </authorList>
    </citation>
    <scope>NUCLEOTIDE SEQUENCE [LARGE SCALE GENOMIC DNA]</scope>
    <source>
        <strain evidence="4 5">MP06</strain>
    </source>
</reference>
<proteinExistence type="predicted"/>
<dbReference type="RefSeq" id="WP_034836101.1">
    <property type="nucleotide sequence ID" value="NZ_JANX01000117.1"/>
</dbReference>
<dbReference type="PANTHER" id="PTHR10584:SF167">
    <property type="entry name" value="PFKB DOMAIN PROTEIN"/>
    <property type="match status" value="1"/>
</dbReference>
<evidence type="ECO:0000256" key="2">
    <source>
        <dbReference type="ARBA" id="ARBA00022777"/>
    </source>
</evidence>
<dbReference type="SUPFAM" id="SSF53613">
    <property type="entry name" value="Ribokinase-like"/>
    <property type="match status" value="1"/>
</dbReference>
<comment type="caution">
    <text evidence="4">The sequence shown here is derived from an EMBL/GenBank/DDBJ whole genome shotgun (WGS) entry which is preliminary data.</text>
</comment>
<dbReference type="InterPro" id="IPR002173">
    <property type="entry name" value="Carboh/pur_kinase_PfkB_CS"/>
</dbReference>
<protein>
    <recommendedName>
        <fullName evidence="3">Carbohydrate kinase PfkB domain-containing protein</fullName>
    </recommendedName>
</protein>
<dbReference type="Gene3D" id="3.40.1190.20">
    <property type="match status" value="1"/>
</dbReference>
<dbReference type="Pfam" id="PF00294">
    <property type="entry name" value="PfkB"/>
    <property type="match status" value="1"/>
</dbReference>
<dbReference type="Proteomes" id="UP000029995">
    <property type="component" value="Unassembled WGS sequence"/>
</dbReference>